<evidence type="ECO:0000313" key="1">
    <source>
        <dbReference type="EMBL" id="MCD1124844.1"/>
    </source>
</evidence>
<dbReference type="AlphaFoldDB" id="A0A9X1MTP7"/>
<proteinExistence type="predicted"/>
<dbReference type="RefSeq" id="WP_230607852.1">
    <property type="nucleotide sequence ID" value="NZ_JAJNAG010000002.1"/>
</dbReference>
<keyword evidence="2" id="KW-1185">Reference proteome</keyword>
<gene>
    <name evidence="1" type="ORF">LPW36_02135</name>
</gene>
<evidence type="ECO:0000313" key="2">
    <source>
        <dbReference type="Proteomes" id="UP001139171"/>
    </source>
</evidence>
<reference evidence="1" key="1">
    <citation type="submission" date="2021-11" db="EMBL/GenBank/DDBJ databases">
        <title>Jinshanibacter sp. isolated from one year old Eriocheir sinensis.</title>
        <authorList>
            <person name="Li J.-Y."/>
            <person name="He W."/>
            <person name="Gao T.-H."/>
        </authorList>
    </citation>
    <scope>NUCLEOTIDE SEQUENCE</scope>
    <source>
        <strain evidence="1">LJY008</strain>
    </source>
</reference>
<dbReference type="EMBL" id="JAJNAG010000002">
    <property type="protein sequence ID" value="MCD1124844.1"/>
    <property type="molecule type" value="Genomic_DNA"/>
</dbReference>
<comment type="caution">
    <text evidence="1">The sequence shown here is derived from an EMBL/GenBank/DDBJ whole genome shotgun (WGS) entry which is preliminary data.</text>
</comment>
<name>A0A9X1MTP7_9GAMM</name>
<organism evidence="1 2">
    <name type="scientific">Limnobaculum eriocheiris</name>
    <dbReference type="NCBI Taxonomy" id="2897391"/>
    <lineage>
        <taxon>Bacteria</taxon>
        <taxon>Pseudomonadati</taxon>
        <taxon>Pseudomonadota</taxon>
        <taxon>Gammaproteobacteria</taxon>
        <taxon>Enterobacterales</taxon>
        <taxon>Budviciaceae</taxon>
        <taxon>Limnobaculum</taxon>
    </lineage>
</organism>
<sequence length="68" mass="7523">MANRDGLAVIAANLQYEGLCNILRAVFFDATEEAGEVSQRICDIIEARFGTPKLNLILDEIYSHPALK</sequence>
<dbReference type="Proteomes" id="UP001139171">
    <property type="component" value="Unassembled WGS sequence"/>
</dbReference>
<protein>
    <submittedName>
        <fullName evidence="1">Uncharacterized protein</fullName>
    </submittedName>
</protein>
<accession>A0A9X1MTP7</accession>